<dbReference type="AlphaFoldDB" id="A0A1A8ZFG7"/>
<evidence type="ECO:0000313" key="5">
    <source>
        <dbReference type="Proteomes" id="UP000078555"/>
    </source>
</evidence>
<dbReference type="EMBL" id="FLRE01000165">
    <property type="protein sequence ID" value="SBT42614.1"/>
    <property type="molecule type" value="Genomic_DNA"/>
</dbReference>
<proteinExistence type="predicted"/>
<organism evidence="3 4">
    <name type="scientific">Plasmodium ovale wallikeri</name>
    <dbReference type="NCBI Taxonomy" id="864142"/>
    <lineage>
        <taxon>Eukaryota</taxon>
        <taxon>Sar</taxon>
        <taxon>Alveolata</taxon>
        <taxon>Apicomplexa</taxon>
        <taxon>Aconoidasida</taxon>
        <taxon>Haemosporida</taxon>
        <taxon>Plasmodiidae</taxon>
        <taxon>Plasmodium</taxon>
        <taxon>Plasmodium (Plasmodium)</taxon>
    </lineage>
</organism>
<dbReference type="Proteomes" id="UP000078555">
    <property type="component" value="Unassembled WGS sequence"/>
</dbReference>
<reference evidence="4 5" key="1">
    <citation type="submission" date="2016-05" db="EMBL/GenBank/DDBJ databases">
        <authorList>
            <person name="Naeem Raeece"/>
        </authorList>
    </citation>
    <scope>NUCLEOTIDE SEQUENCE [LARGE SCALE GENOMIC DNA]</scope>
</reference>
<evidence type="ECO:0000256" key="1">
    <source>
        <dbReference type="SAM" id="MobiDB-lite"/>
    </source>
</evidence>
<gene>
    <name evidence="2" type="ORF">POVWA1_045590</name>
    <name evidence="3" type="ORF">POVWA2_044150</name>
</gene>
<reference evidence="3" key="2">
    <citation type="submission" date="2016-05" db="EMBL/GenBank/DDBJ databases">
        <authorList>
            <person name="Lavstsen T."/>
            <person name="Jespersen J.S."/>
        </authorList>
    </citation>
    <scope>NUCLEOTIDE SEQUENCE [LARGE SCALE GENOMIC DNA]</scope>
</reference>
<name>A0A1A8ZFG7_PLAOA</name>
<feature type="region of interest" description="Disordered" evidence="1">
    <location>
        <begin position="22"/>
        <end position="43"/>
    </location>
</feature>
<dbReference type="Proteomes" id="UP000078550">
    <property type="component" value="Unassembled WGS sequence"/>
</dbReference>
<sequence>MVPSRLSTPSFLQHPYIRDCAKSDAQGNSADSSQLFPTHPSTDYPRAFMPDKICVRKTKKCNYLCVHLAT</sequence>
<evidence type="ECO:0000313" key="4">
    <source>
        <dbReference type="Proteomes" id="UP000078550"/>
    </source>
</evidence>
<keyword evidence="5" id="KW-1185">Reference proteome</keyword>
<accession>A0A1A8ZFG7</accession>
<evidence type="ECO:0000313" key="3">
    <source>
        <dbReference type="EMBL" id="SBT42614.1"/>
    </source>
</evidence>
<evidence type="ECO:0000313" key="2">
    <source>
        <dbReference type="EMBL" id="SBT42259.1"/>
    </source>
</evidence>
<dbReference type="EMBL" id="FLRD01000122">
    <property type="protein sequence ID" value="SBT42259.1"/>
    <property type="molecule type" value="Genomic_DNA"/>
</dbReference>
<protein>
    <submittedName>
        <fullName evidence="3">Uncharacterized protein</fullName>
    </submittedName>
</protein>
<feature type="compositionally biased region" description="Polar residues" evidence="1">
    <location>
        <begin position="25"/>
        <end position="41"/>
    </location>
</feature>